<comment type="caution">
    <text evidence="1">The sequence shown here is derived from an EMBL/GenBank/DDBJ whole genome shotgun (WGS) entry which is preliminary data.</text>
</comment>
<organism evidence="1 2">
    <name type="scientific">Ignelater luminosus</name>
    <name type="common">Cucubano</name>
    <name type="synonym">Pyrophorus luminosus</name>
    <dbReference type="NCBI Taxonomy" id="2038154"/>
    <lineage>
        <taxon>Eukaryota</taxon>
        <taxon>Metazoa</taxon>
        <taxon>Ecdysozoa</taxon>
        <taxon>Arthropoda</taxon>
        <taxon>Hexapoda</taxon>
        <taxon>Insecta</taxon>
        <taxon>Pterygota</taxon>
        <taxon>Neoptera</taxon>
        <taxon>Endopterygota</taxon>
        <taxon>Coleoptera</taxon>
        <taxon>Polyphaga</taxon>
        <taxon>Elateriformia</taxon>
        <taxon>Elateroidea</taxon>
        <taxon>Elateridae</taxon>
        <taxon>Agrypninae</taxon>
        <taxon>Pyrophorini</taxon>
        <taxon>Ignelater</taxon>
    </lineage>
</organism>
<keyword evidence="2" id="KW-1185">Reference proteome</keyword>
<name>A0A8K0CM97_IGNLU</name>
<gene>
    <name evidence="1" type="ORF">ILUMI_16139</name>
</gene>
<dbReference type="AlphaFoldDB" id="A0A8K0CM97"/>
<proteinExistence type="predicted"/>
<feature type="non-terminal residue" evidence="1">
    <location>
        <position position="181"/>
    </location>
</feature>
<dbReference type="InterPro" id="IPR029058">
    <property type="entry name" value="AB_hydrolase_fold"/>
</dbReference>
<evidence type="ECO:0000313" key="2">
    <source>
        <dbReference type="Proteomes" id="UP000801492"/>
    </source>
</evidence>
<sequence length="181" mass="21127">PFVDWFTYGMFYLRVPPRILRKTLCLPFPFQMNSCQATDMLAWGFDYEQSDPETLPITLIQNSDATSTKTISHMIQFVNNGGKFQQYDYGRKKNMEIYGTPDPPMYSLYKFRVPVYLIRGENDLLSTKENVEKLNASLPEKVKPYDIYVVENKRFNHGDFVVAKDVVPLVYNHVLDVITKF</sequence>
<reference evidence="1" key="1">
    <citation type="submission" date="2019-08" db="EMBL/GenBank/DDBJ databases">
        <title>The genome of the North American firefly Photinus pyralis.</title>
        <authorList>
            <consortium name="Photinus pyralis genome working group"/>
            <person name="Fallon T.R."/>
            <person name="Sander Lower S.E."/>
            <person name="Weng J.-K."/>
        </authorList>
    </citation>
    <scope>NUCLEOTIDE SEQUENCE</scope>
    <source>
        <strain evidence="1">TRF0915ILg1</strain>
        <tissue evidence="1">Whole body</tissue>
    </source>
</reference>
<dbReference type="Proteomes" id="UP000801492">
    <property type="component" value="Unassembled WGS sequence"/>
</dbReference>
<dbReference type="Gene3D" id="3.40.50.1820">
    <property type="entry name" value="alpha/beta hydrolase"/>
    <property type="match status" value="1"/>
</dbReference>
<evidence type="ECO:0008006" key="3">
    <source>
        <dbReference type="Google" id="ProtNLM"/>
    </source>
</evidence>
<dbReference type="EMBL" id="VTPC01059241">
    <property type="protein sequence ID" value="KAF2890034.1"/>
    <property type="molecule type" value="Genomic_DNA"/>
</dbReference>
<accession>A0A8K0CM97</accession>
<dbReference type="SUPFAM" id="SSF53474">
    <property type="entry name" value="alpha/beta-Hydrolases"/>
    <property type="match status" value="1"/>
</dbReference>
<evidence type="ECO:0000313" key="1">
    <source>
        <dbReference type="EMBL" id="KAF2890034.1"/>
    </source>
</evidence>
<dbReference type="OrthoDB" id="6740176at2759"/>
<dbReference type="PANTHER" id="PTHR11005">
    <property type="entry name" value="LYSOSOMAL ACID LIPASE-RELATED"/>
    <property type="match status" value="1"/>
</dbReference>
<protein>
    <recommendedName>
        <fullName evidence="3">Gastric triacylglycerol lipase</fullName>
    </recommendedName>
</protein>